<name>A0A3A8EHA8_9GAMM</name>
<dbReference type="InterPro" id="IPR029052">
    <property type="entry name" value="Metallo-depent_PP-like"/>
</dbReference>
<dbReference type="GO" id="GO:0046872">
    <property type="term" value="F:metal ion binding"/>
    <property type="evidence" value="ECO:0007669"/>
    <property type="project" value="UniProtKB-KW"/>
</dbReference>
<dbReference type="Proteomes" id="UP000282388">
    <property type="component" value="Unassembled WGS sequence"/>
</dbReference>
<dbReference type="InterPro" id="IPR050884">
    <property type="entry name" value="CNP_phosphodiesterase-III"/>
</dbReference>
<reference evidence="6 7" key="1">
    <citation type="submission" date="2018-09" db="EMBL/GenBank/DDBJ databases">
        <title>The draft genome of Acinetobacter spp. strains.</title>
        <authorList>
            <person name="Qin J."/>
            <person name="Feng Y."/>
            <person name="Zong Z."/>
        </authorList>
    </citation>
    <scope>NUCLEOTIDE SEQUENCE [LARGE SCALE GENOMIC DNA]</scope>
    <source>
        <strain evidence="6 7">WCHAc060012</strain>
    </source>
</reference>
<keyword evidence="1" id="KW-0479">Metal-binding</keyword>
<dbReference type="Gene3D" id="3.60.21.10">
    <property type="match status" value="1"/>
</dbReference>
<keyword evidence="2 6" id="KW-0378">Hydrolase</keyword>
<evidence type="ECO:0000313" key="7">
    <source>
        <dbReference type="Proteomes" id="UP000282388"/>
    </source>
</evidence>
<evidence type="ECO:0000256" key="3">
    <source>
        <dbReference type="ARBA" id="ARBA00023004"/>
    </source>
</evidence>
<gene>
    <name evidence="6" type="ORF">D7V32_03270</name>
</gene>
<dbReference type="EMBL" id="RAXV01000004">
    <property type="protein sequence ID" value="RKG33498.1"/>
    <property type="molecule type" value="Genomic_DNA"/>
</dbReference>
<comment type="similarity">
    <text evidence="4">Belongs to the cyclic nucleotide phosphodiesterase class-III family.</text>
</comment>
<evidence type="ECO:0000313" key="6">
    <source>
        <dbReference type="EMBL" id="RKG33498.1"/>
    </source>
</evidence>
<dbReference type="PANTHER" id="PTHR42988:SF2">
    <property type="entry name" value="CYCLIC NUCLEOTIDE PHOSPHODIESTERASE CBUA0032-RELATED"/>
    <property type="match status" value="1"/>
</dbReference>
<protein>
    <submittedName>
        <fullName evidence="6">3',5'-cyclic-AMP phosphodiesterase</fullName>
        <ecNumber evidence="6">3.1.4.53</ecNumber>
    </submittedName>
</protein>
<evidence type="ECO:0000256" key="1">
    <source>
        <dbReference type="ARBA" id="ARBA00022723"/>
    </source>
</evidence>
<dbReference type="SUPFAM" id="SSF56300">
    <property type="entry name" value="Metallo-dependent phosphatases"/>
    <property type="match status" value="1"/>
</dbReference>
<dbReference type="PANTHER" id="PTHR42988">
    <property type="entry name" value="PHOSPHOHYDROLASE"/>
    <property type="match status" value="1"/>
</dbReference>
<sequence length="269" mass="31005">MPFITQSNKRSDWTIVQISDTHLMDHQDLKFVSMNPEQSFHDVIHHVQTQFPKLDAIVHTGDLAQVPVQKTYDRYLQFMQTLNTPHYQIPGNHDRAEIFPFHEQANRAHAIHFGAWTMVLLNSAVKGKVDGWVAEAQLQQLDELLSAHPEQHIIIACHHHPFAMQSHWIDQHKLKNAEHLMDVIAKHANVRIVLCGHVHQDSSNTWENVRFLSTPSTSVQFKPHSPTFALDQELPGYRVLHLYNDGAFETEVFRVKMTQPQINAEISGY</sequence>
<dbReference type="RefSeq" id="WP_120401487.1">
    <property type="nucleotide sequence ID" value="NZ_RAXV01000004.1"/>
</dbReference>
<dbReference type="InterPro" id="IPR004843">
    <property type="entry name" value="Calcineurin-like_PHP"/>
</dbReference>
<evidence type="ECO:0000259" key="5">
    <source>
        <dbReference type="Pfam" id="PF00149"/>
    </source>
</evidence>
<organism evidence="6 7">
    <name type="scientific">Acinetobacter tianfuensis</name>
    <dbReference type="NCBI Taxonomy" id="2419603"/>
    <lineage>
        <taxon>Bacteria</taxon>
        <taxon>Pseudomonadati</taxon>
        <taxon>Pseudomonadota</taxon>
        <taxon>Gammaproteobacteria</taxon>
        <taxon>Moraxellales</taxon>
        <taxon>Moraxellaceae</taxon>
        <taxon>Acinetobacter</taxon>
    </lineage>
</organism>
<comment type="caution">
    <text evidence="6">The sequence shown here is derived from an EMBL/GenBank/DDBJ whole genome shotgun (WGS) entry which is preliminary data.</text>
</comment>
<dbReference type="AlphaFoldDB" id="A0A3A8EHA8"/>
<dbReference type="OrthoDB" id="9784378at2"/>
<dbReference type="NCBIfam" id="NF008359">
    <property type="entry name" value="PRK11148.1"/>
    <property type="match status" value="1"/>
</dbReference>
<dbReference type="Pfam" id="PF00149">
    <property type="entry name" value="Metallophos"/>
    <property type="match status" value="1"/>
</dbReference>
<keyword evidence="3" id="KW-0408">Iron</keyword>
<evidence type="ECO:0000256" key="4">
    <source>
        <dbReference type="ARBA" id="ARBA00025742"/>
    </source>
</evidence>
<evidence type="ECO:0000256" key="2">
    <source>
        <dbReference type="ARBA" id="ARBA00022801"/>
    </source>
</evidence>
<feature type="domain" description="Calcineurin-like phosphoesterase" evidence="5">
    <location>
        <begin position="14"/>
        <end position="200"/>
    </location>
</feature>
<proteinExistence type="inferred from homology"/>
<dbReference type="GO" id="GO:0004115">
    <property type="term" value="F:3',5'-cyclic-AMP phosphodiesterase activity"/>
    <property type="evidence" value="ECO:0007669"/>
    <property type="project" value="UniProtKB-EC"/>
</dbReference>
<dbReference type="EC" id="3.1.4.53" evidence="6"/>
<keyword evidence="7" id="KW-1185">Reference proteome</keyword>
<accession>A0A3A8EHA8</accession>